<keyword evidence="2" id="KW-1185">Reference proteome</keyword>
<protein>
    <submittedName>
        <fullName evidence="1">Uncharacterized protein</fullName>
    </submittedName>
</protein>
<dbReference type="EMBL" id="LWDG02000587">
    <property type="protein sequence ID" value="KAE8263969.1"/>
    <property type="molecule type" value="Genomic_DNA"/>
</dbReference>
<reference evidence="1" key="2">
    <citation type="journal article" date="2019" name="IMA Fungus">
        <title>Genome sequencing and comparison of five Tilletia species to identify candidate genes for the detection of regulated species infecting wheat.</title>
        <authorList>
            <person name="Nguyen H.D.T."/>
            <person name="Sultana T."/>
            <person name="Kesanakurti P."/>
            <person name="Hambleton S."/>
        </authorList>
    </citation>
    <scope>NUCLEOTIDE SEQUENCE</scope>
    <source>
        <strain evidence="1">DAOMC 236422</strain>
    </source>
</reference>
<name>A0A8X7T1M6_9BASI</name>
<organism evidence="1 2">
    <name type="scientific">Tilletia walkeri</name>
    <dbReference type="NCBI Taxonomy" id="117179"/>
    <lineage>
        <taxon>Eukaryota</taxon>
        <taxon>Fungi</taxon>
        <taxon>Dikarya</taxon>
        <taxon>Basidiomycota</taxon>
        <taxon>Ustilaginomycotina</taxon>
        <taxon>Exobasidiomycetes</taxon>
        <taxon>Tilletiales</taxon>
        <taxon>Tilletiaceae</taxon>
        <taxon>Tilletia</taxon>
    </lineage>
</organism>
<gene>
    <name evidence="1" type="ORF">A4X09_0g7092</name>
</gene>
<sequence length="272" mass="30503">MEQIIVLTLDPVPATSHFRMRFTSVDYHLTGLPASFPITLDGQRMKKIQRYTMQLLRWIGRQPQWFCQDDNMPYLLVPTKMEARHAPFFDANDFEKNVDLDEVARLGEWTTKAVLESGMSVSLAQFWDRILLEKKHEIGAVAYAVTGVTRYKEDGRAQSERSRTARTFDMPNVSAEALGTDWFAVSSLDTMLNWAVRGNKPAGCETKNLSAQHVYVSVHAISASVYRSGLVMPTILDHIHQALSAQRCNEEIFGGNVAATHLIEALTAPSAS</sequence>
<dbReference type="AlphaFoldDB" id="A0A8X7T1M6"/>
<comment type="caution">
    <text evidence="1">The sequence shown here is derived from an EMBL/GenBank/DDBJ whole genome shotgun (WGS) entry which is preliminary data.</text>
</comment>
<accession>A0A8X7T1M6</accession>
<reference evidence="1" key="1">
    <citation type="submission" date="2016-04" db="EMBL/GenBank/DDBJ databases">
        <authorList>
            <person name="Nguyen H.D."/>
            <person name="Samba Siva P."/>
            <person name="Cullis J."/>
            <person name="Levesque C.A."/>
            <person name="Hambleton S."/>
        </authorList>
    </citation>
    <scope>NUCLEOTIDE SEQUENCE</scope>
    <source>
        <strain evidence="1">DAOMC 236422</strain>
    </source>
</reference>
<evidence type="ECO:0000313" key="2">
    <source>
        <dbReference type="Proteomes" id="UP000078113"/>
    </source>
</evidence>
<dbReference type="Proteomes" id="UP000078113">
    <property type="component" value="Unassembled WGS sequence"/>
</dbReference>
<proteinExistence type="predicted"/>
<evidence type="ECO:0000313" key="1">
    <source>
        <dbReference type="EMBL" id="KAE8263969.1"/>
    </source>
</evidence>